<dbReference type="AlphaFoldDB" id="A0A261VDJ2"/>
<evidence type="ECO:0000256" key="1">
    <source>
        <dbReference type="ARBA" id="ARBA00004459"/>
    </source>
</evidence>
<organism evidence="8 9">
    <name type="scientific">Bordetella genomosp. 12</name>
    <dbReference type="NCBI Taxonomy" id="463035"/>
    <lineage>
        <taxon>Bacteria</taxon>
        <taxon>Pseudomonadati</taxon>
        <taxon>Pseudomonadota</taxon>
        <taxon>Betaproteobacteria</taxon>
        <taxon>Burkholderiales</taxon>
        <taxon>Alcaligenaceae</taxon>
        <taxon>Bordetella</taxon>
    </lineage>
</organism>
<dbReference type="OrthoDB" id="8637532at2"/>
<evidence type="ECO:0000313" key="9">
    <source>
        <dbReference type="Proteomes" id="UP000216429"/>
    </source>
</evidence>
<dbReference type="InterPro" id="IPR032831">
    <property type="entry name" value="LptM_cons"/>
</dbReference>
<keyword evidence="6" id="KW-0449">Lipoprotein</keyword>
<evidence type="ECO:0000256" key="2">
    <source>
        <dbReference type="ARBA" id="ARBA00022729"/>
    </source>
</evidence>
<evidence type="ECO:0008006" key="10">
    <source>
        <dbReference type="Google" id="ProtNLM"/>
    </source>
</evidence>
<keyword evidence="5" id="KW-0998">Cell outer membrane</keyword>
<dbReference type="NCBIfam" id="NF047847">
    <property type="entry name" value="SS_mature_LptM"/>
    <property type="match status" value="1"/>
</dbReference>
<keyword evidence="4" id="KW-0564">Palmitate</keyword>
<protein>
    <recommendedName>
        <fullName evidence="10">Lipoprotein</fullName>
    </recommendedName>
</protein>
<dbReference type="Pfam" id="PF13627">
    <property type="entry name" value="LptM_cons"/>
    <property type="match status" value="1"/>
</dbReference>
<evidence type="ECO:0000256" key="7">
    <source>
        <dbReference type="SAM" id="MobiDB-lite"/>
    </source>
</evidence>
<dbReference type="EMBL" id="NEVU01000003">
    <property type="protein sequence ID" value="OZI72204.1"/>
    <property type="molecule type" value="Genomic_DNA"/>
</dbReference>
<name>A0A261VDJ2_9BORD</name>
<feature type="compositionally biased region" description="Polar residues" evidence="7">
    <location>
        <begin position="38"/>
        <end position="52"/>
    </location>
</feature>
<evidence type="ECO:0000256" key="5">
    <source>
        <dbReference type="ARBA" id="ARBA00023237"/>
    </source>
</evidence>
<evidence type="ECO:0000256" key="3">
    <source>
        <dbReference type="ARBA" id="ARBA00023136"/>
    </source>
</evidence>
<comment type="subcellular location">
    <subcellularLocation>
        <location evidence="1">Cell outer membrane</location>
        <topology evidence="1">Lipid-anchor</topology>
    </subcellularLocation>
</comment>
<evidence type="ECO:0000256" key="6">
    <source>
        <dbReference type="ARBA" id="ARBA00023288"/>
    </source>
</evidence>
<reference evidence="9" key="1">
    <citation type="submission" date="2017-05" db="EMBL/GenBank/DDBJ databases">
        <title>Complete and WGS of Bordetella genogroups.</title>
        <authorList>
            <person name="Spilker T."/>
            <person name="Lipuma J."/>
        </authorList>
    </citation>
    <scope>NUCLEOTIDE SEQUENCE [LARGE SCALE GENOMIC DNA]</scope>
    <source>
        <strain evidence="9">AU6712</strain>
    </source>
</reference>
<proteinExistence type="predicted"/>
<comment type="caution">
    <text evidence="8">The sequence shown here is derived from an EMBL/GenBank/DDBJ whole genome shotgun (WGS) entry which is preliminary data.</text>
</comment>
<feature type="region of interest" description="Disordered" evidence="7">
    <location>
        <begin position="34"/>
        <end position="66"/>
    </location>
</feature>
<accession>A0A261VDJ2</accession>
<dbReference type="Proteomes" id="UP000216429">
    <property type="component" value="Unassembled WGS sequence"/>
</dbReference>
<keyword evidence="2" id="KW-0732">Signal</keyword>
<sequence length="66" mass="6966">MSHMAFSHRVFRIVATLSAIGLMAACGYKGPLYLPAPSDQQGGSGTKQSPADTDNRPRIPPSPTLP</sequence>
<evidence type="ECO:0000313" key="8">
    <source>
        <dbReference type="EMBL" id="OZI72204.1"/>
    </source>
</evidence>
<evidence type="ECO:0000256" key="4">
    <source>
        <dbReference type="ARBA" id="ARBA00023139"/>
    </source>
</evidence>
<keyword evidence="3" id="KW-0472">Membrane</keyword>
<keyword evidence="9" id="KW-1185">Reference proteome</keyword>
<gene>
    <name evidence="8" type="ORF">CAL22_20780</name>
</gene>